<comment type="caution">
    <text evidence="1">The sequence shown here is derived from an EMBL/GenBank/DDBJ whole genome shotgun (WGS) entry which is preliminary data.</text>
</comment>
<keyword evidence="2" id="KW-1185">Reference proteome</keyword>
<reference evidence="1 2" key="1">
    <citation type="journal article" date="2018" name="Nat. Genet.">
        <title>The Rosa genome provides new insights in the design of modern roses.</title>
        <authorList>
            <person name="Bendahmane M."/>
        </authorList>
    </citation>
    <scope>NUCLEOTIDE SEQUENCE [LARGE SCALE GENOMIC DNA]</scope>
    <source>
        <strain evidence="2">cv. Old Blush</strain>
    </source>
</reference>
<evidence type="ECO:0000313" key="2">
    <source>
        <dbReference type="Proteomes" id="UP000238479"/>
    </source>
</evidence>
<evidence type="ECO:0000313" key="1">
    <source>
        <dbReference type="EMBL" id="PRQ45725.1"/>
    </source>
</evidence>
<sequence>MVEECCFGESSLGLEKKNGTNWSTRSCKMIRSQNTRIPLDGGLANSLLKCPVCRLDQSRSGVHGVEAKLSPLPHCPMEQTC</sequence>
<dbReference type="AlphaFoldDB" id="A0A2P6RH22"/>
<gene>
    <name evidence="1" type="ORF">RchiOBHm_Chr3g0494741</name>
</gene>
<organism evidence="1 2">
    <name type="scientific">Rosa chinensis</name>
    <name type="common">China rose</name>
    <dbReference type="NCBI Taxonomy" id="74649"/>
    <lineage>
        <taxon>Eukaryota</taxon>
        <taxon>Viridiplantae</taxon>
        <taxon>Streptophyta</taxon>
        <taxon>Embryophyta</taxon>
        <taxon>Tracheophyta</taxon>
        <taxon>Spermatophyta</taxon>
        <taxon>Magnoliopsida</taxon>
        <taxon>eudicotyledons</taxon>
        <taxon>Gunneridae</taxon>
        <taxon>Pentapetalae</taxon>
        <taxon>rosids</taxon>
        <taxon>fabids</taxon>
        <taxon>Rosales</taxon>
        <taxon>Rosaceae</taxon>
        <taxon>Rosoideae</taxon>
        <taxon>Rosoideae incertae sedis</taxon>
        <taxon>Rosa</taxon>
    </lineage>
</organism>
<accession>A0A2P6RH22</accession>
<dbReference type="EMBL" id="PDCK01000041">
    <property type="protein sequence ID" value="PRQ45725.1"/>
    <property type="molecule type" value="Genomic_DNA"/>
</dbReference>
<dbReference type="Proteomes" id="UP000238479">
    <property type="component" value="Chromosome 3"/>
</dbReference>
<dbReference type="Gramene" id="PRQ45725">
    <property type="protein sequence ID" value="PRQ45725"/>
    <property type="gene ID" value="RchiOBHm_Chr3g0494741"/>
</dbReference>
<protein>
    <submittedName>
        <fullName evidence="1">Uncharacterized protein</fullName>
    </submittedName>
</protein>
<name>A0A2P6RH22_ROSCH</name>
<proteinExistence type="predicted"/>